<dbReference type="GO" id="GO:0070525">
    <property type="term" value="P:tRNA threonylcarbamoyladenosine metabolic process"/>
    <property type="evidence" value="ECO:0007669"/>
    <property type="project" value="TreeGrafter"/>
</dbReference>
<dbReference type="GO" id="GO:0000408">
    <property type="term" value="C:EKC/KEOPS complex"/>
    <property type="evidence" value="ECO:0007669"/>
    <property type="project" value="TreeGrafter"/>
</dbReference>
<dbReference type="GO" id="GO:0005634">
    <property type="term" value="C:nucleus"/>
    <property type="evidence" value="ECO:0007669"/>
    <property type="project" value="UniProtKB-SubCell"/>
</dbReference>
<evidence type="ECO:0000256" key="2">
    <source>
        <dbReference type="ARBA" id="ARBA00004496"/>
    </source>
</evidence>
<reference evidence="7" key="1">
    <citation type="journal article" date="2023" name="PhytoFront">
        <title>Draft Genome Resources of Seven Strains of Tilletia horrida, Causal Agent of Kernel Smut of Rice.</title>
        <authorList>
            <person name="Khanal S."/>
            <person name="Antony Babu S."/>
            <person name="Zhou X.G."/>
        </authorList>
    </citation>
    <scope>NUCLEOTIDE SEQUENCE</scope>
    <source>
        <strain evidence="7">TX6</strain>
    </source>
</reference>
<name>A0AAN6JSA1_9BASI</name>
<evidence type="ECO:0000313" key="7">
    <source>
        <dbReference type="EMBL" id="KAK0554010.1"/>
    </source>
</evidence>
<keyword evidence="4" id="KW-0963">Cytoplasm</keyword>
<keyword evidence="8" id="KW-1185">Reference proteome</keyword>
<evidence type="ECO:0000256" key="4">
    <source>
        <dbReference type="ARBA" id="ARBA00022490"/>
    </source>
</evidence>
<keyword evidence="6" id="KW-0539">Nucleus</keyword>
<dbReference type="InterPro" id="IPR015419">
    <property type="entry name" value="CTAG/Pcc1"/>
</dbReference>
<dbReference type="PANTHER" id="PTHR31283:SF5">
    <property type="entry name" value="EKC_KEOPS COMPLEX SUBUNIT LAGE3"/>
    <property type="match status" value="1"/>
</dbReference>
<keyword evidence="5" id="KW-0819">tRNA processing</keyword>
<comment type="caution">
    <text evidence="7">The sequence shown here is derived from an EMBL/GenBank/DDBJ whole genome shotgun (WGS) entry which is preliminary data.</text>
</comment>
<comment type="subcellular location">
    <subcellularLocation>
        <location evidence="2">Cytoplasm</location>
    </subcellularLocation>
    <subcellularLocation>
        <location evidence="1">Nucleus</location>
    </subcellularLocation>
</comment>
<proteinExistence type="inferred from homology"/>
<dbReference type="FunFam" id="3.30.310.50:FF:000005">
    <property type="entry name" value="L antigen family member 3"/>
    <property type="match status" value="1"/>
</dbReference>
<dbReference type="GO" id="GO:0005737">
    <property type="term" value="C:cytoplasm"/>
    <property type="evidence" value="ECO:0007669"/>
    <property type="project" value="UniProtKB-SubCell"/>
</dbReference>
<evidence type="ECO:0000313" key="8">
    <source>
        <dbReference type="Proteomes" id="UP001176517"/>
    </source>
</evidence>
<dbReference type="Gene3D" id="3.30.310.50">
    <property type="entry name" value="Alpha-D-phosphohexomutase, C-terminal domain"/>
    <property type="match status" value="1"/>
</dbReference>
<comment type="similarity">
    <text evidence="3">Belongs to the CTAG/PCC1 family.</text>
</comment>
<evidence type="ECO:0000256" key="5">
    <source>
        <dbReference type="ARBA" id="ARBA00022694"/>
    </source>
</evidence>
<evidence type="ECO:0000256" key="6">
    <source>
        <dbReference type="ARBA" id="ARBA00023242"/>
    </source>
</evidence>
<evidence type="ECO:0000256" key="3">
    <source>
        <dbReference type="ARBA" id="ARBA00007073"/>
    </source>
</evidence>
<dbReference type="GO" id="GO:0008033">
    <property type="term" value="P:tRNA processing"/>
    <property type="evidence" value="ECO:0007669"/>
    <property type="project" value="UniProtKB-KW"/>
</dbReference>
<dbReference type="Pfam" id="PF09341">
    <property type="entry name" value="Pcc1"/>
    <property type="match status" value="1"/>
</dbReference>
<dbReference type="Proteomes" id="UP001176517">
    <property type="component" value="Unassembled WGS sequence"/>
</dbReference>
<sequence length="134" mass="14300">MVEIKTTIIRPTTKVSEATLLKSKHMAQVAVTSGNAATLQQSFTLKIPFPNAASARLVADVLSVDRQLRPQEVTVDHSVSGSALVVQIDASSIRQLRLSINATLENAALVTKTMDAFDPSALPTPSSHGLPERI</sequence>
<accession>A0AAN6JSA1</accession>
<evidence type="ECO:0008006" key="9">
    <source>
        <dbReference type="Google" id="ProtNLM"/>
    </source>
</evidence>
<organism evidence="7 8">
    <name type="scientific">Tilletia horrida</name>
    <dbReference type="NCBI Taxonomy" id="155126"/>
    <lineage>
        <taxon>Eukaryota</taxon>
        <taxon>Fungi</taxon>
        <taxon>Dikarya</taxon>
        <taxon>Basidiomycota</taxon>
        <taxon>Ustilaginomycotina</taxon>
        <taxon>Exobasidiomycetes</taxon>
        <taxon>Tilletiales</taxon>
        <taxon>Tilletiaceae</taxon>
        <taxon>Tilletia</taxon>
    </lineage>
</organism>
<gene>
    <name evidence="7" type="ORF">OC846_002295</name>
</gene>
<dbReference type="PANTHER" id="PTHR31283">
    <property type="entry name" value="EKC/KEOPS COMPLEX SUBUNIT PCC1 FAMILY MEMBER"/>
    <property type="match status" value="1"/>
</dbReference>
<dbReference type="AlphaFoldDB" id="A0AAN6JSA1"/>
<dbReference type="EMBL" id="JAPDMZ010000043">
    <property type="protein sequence ID" value="KAK0554010.1"/>
    <property type="molecule type" value="Genomic_DNA"/>
</dbReference>
<evidence type="ECO:0000256" key="1">
    <source>
        <dbReference type="ARBA" id="ARBA00004123"/>
    </source>
</evidence>
<protein>
    <recommendedName>
        <fullName evidence="9">Transcription factor Pcc1</fullName>
    </recommendedName>
</protein>